<gene>
    <name evidence="2" type="ORF">PECUL_23A049764</name>
</gene>
<feature type="compositionally biased region" description="Low complexity" evidence="1">
    <location>
        <begin position="7"/>
        <end position="20"/>
    </location>
</feature>
<organism evidence="2 3">
    <name type="scientific">Pelobates cultripes</name>
    <name type="common">Western spadefoot toad</name>
    <dbReference type="NCBI Taxonomy" id="61616"/>
    <lineage>
        <taxon>Eukaryota</taxon>
        <taxon>Metazoa</taxon>
        <taxon>Chordata</taxon>
        <taxon>Craniata</taxon>
        <taxon>Vertebrata</taxon>
        <taxon>Euteleostomi</taxon>
        <taxon>Amphibia</taxon>
        <taxon>Batrachia</taxon>
        <taxon>Anura</taxon>
        <taxon>Pelobatoidea</taxon>
        <taxon>Pelobatidae</taxon>
        <taxon>Pelobates</taxon>
    </lineage>
</organism>
<accession>A0AAD1T774</accession>
<feature type="region of interest" description="Disordered" evidence="1">
    <location>
        <begin position="1"/>
        <end position="20"/>
    </location>
</feature>
<proteinExistence type="predicted"/>
<evidence type="ECO:0000313" key="2">
    <source>
        <dbReference type="EMBL" id="CAH2318892.1"/>
    </source>
</evidence>
<reference evidence="2" key="1">
    <citation type="submission" date="2022-03" db="EMBL/GenBank/DDBJ databases">
        <authorList>
            <person name="Alioto T."/>
            <person name="Alioto T."/>
            <person name="Gomez Garrido J."/>
        </authorList>
    </citation>
    <scope>NUCLEOTIDE SEQUENCE</scope>
</reference>
<protein>
    <submittedName>
        <fullName evidence="2">Uncharacterized protein</fullName>
    </submittedName>
</protein>
<name>A0AAD1T774_PELCU</name>
<dbReference type="Proteomes" id="UP001295444">
    <property type="component" value="Chromosome 10"/>
</dbReference>
<sequence>MVYFPRANQDSYQASSASSTQSKCLCRSTTARAPLPPHSRYYCLTSGSGVNHPETVSKNITKHVQTHELHQLIRRALLTRTATYTNGKTSQIASSHETT</sequence>
<evidence type="ECO:0000313" key="3">
    <source>
        <dbReference type="Proteomes" id="UP001295444"/>
    </source>
</evidence>
<keyword evidence="3" id="KW-1185">Reference proteome</keyword>
<dbReference type="AlphaFoldDB" id="A0AAD1T774"/>
<dbReference type="EMBL" id="OW240921">
    <property type="protein sequence ID" value="CAH2318892.1"/>
    <property type="molecule type" value="Genomic_DNA"/>
</dbReference>
<evidence type="ECO:0000256" key="1">
    <source>
        <dbReference type="SAM" id="MobiDB-lite"/>
    </source>
</evidence>